<evidence type="ECO:0000256" key="10">
    <source>
        <dbReference type="ARBA" id="ARBA00023114"/>
    </source>
</evidence>
<feature type="domain" description="Polysaccharide export protein N-terminal" evidence="15">
    <location>
        <begin position="39"/>
        <end position="111"/>
    </location>
</feature>
<reference evidence="18" key="1">
    <citation type="journal article" date="2020" name="mSystems">
        <title>Genome- and Community-Level Interaction Insights into Carbon Utilization and Element Cycling Functions of Hydrothermarchaeota in Hydrothermal Sediment.</title>
        <authorList>
            <person name="Zhou Z."/>
            <person name="Liu Y."/>
            <person name="Xu W."/>
            <person name="Pan J."/>
            <person name="Luo Z.H."/>
            <person name="Li M."/>
        </authorList>
    </citation>
    <scope>NUCLEOTIDE SEQUENCE [LARGE SCALE GENOMIC DNA]</scope>
    <source>
        <strain evidence="18">SpSt-81</strain>
    </source>
</reference>
<evidence type="ECO:0000256" key="14">
    <source>
        <dbReference type="ARBA" id="ARBA00023288"/>
    </source>
</evidence>
<evidence type="ECO:0000313" key="18">
    <source>
        <dbReference type="EMBL" id="HFX13947.1"/>
    </source>
</evidence>
<dbReference type="SUPFAM" id="SSF142984">
    <property type="entry name" value="Nqo1 middle domain-like"/>
    <property type="match status" value="1"/>
</dbReference>
<evidence type="ECO:0000256" key="2">
    <source>
        <dbReference type="ARBA" id="ARBA00009450"/>
    </source>
</evidence>
<proteinExistence type="inferred from homology"/>
<name>A0A7C3MKL9_DICTH</name>
<comment type="caution">
    <text evidence="18">The sequence shown here is derived from an EMBL/GenBank/DDBJ whole genome shotgun (WGS) entry which is preliminary data.</text>
</comment>
<dbReference type="GO" id="GO:0009279">
    <property type="term" value="C:cell outer membrane"/>
    <property type="evidence" value="ECO:0007669"/>
    <property type="project" value="UniProtKB-SubCell"/>
</dbReference>
<keyword evidence="11" id="KW-0472">Membrane</keyword>
<dbReference type="InterPro" id="IPR049712">
    <property type="entry name" value="Poly_export"/>
</dbReference>
<evidence type="ECO:0000256" key="5">
    <source>
        <dbReference type="ARBA" id="ARBA00022597"/>
    </source>
</evidence>
<comment type="similarity">
    <text evidence="2">Belongs to the BexD/CtrA/VexA family.</text>
</comment>
<dbReference type="InterPro" id="IPR019554">
    <property type="entry name" value="Soluble_ligand-bd"/>
</dbReference>
<feature type="domain" description="Soluble ligand binding" evidence="16">
    <location>
        <begin position="480"/>
        <end position="532"/>
    </location>
</feature>
<keyword evidence="8" id="KW-0625">Polysaccharide transport</keyword>
<organism evidence="18">
    <name type="scientific">Dictyoglomus thermophilum</name>
    <dbReference type="NCBI Taxonomy" id="14"/>
    <lineage>
        <taxon>Bacteria</taxon>
        <taxon>Pseudomonadati</taxon>
        <taxon>Dictyoglomota</taxon>
        <taxon>Dictyoglomia</taxon>
        <taxon>Dictyoglomales</taxon>
        <taxon>Dictyoglomaceae</taxon>
        <taxon>Dictyoglomus</taxon>
    </lineage>
</organism>
<dbReference type="Pfam" id="PF10531">
    <property type="entry name" value="SLBB"/>
    <property type="match status" value="3"/>
</dbReference>
<evidence type="ECO:0000259" key="15">
    <source>
        <dbReference type="Pfam" id="PF02563"/>
    </source>
</evidence>
<evidence type="ECO:0000256" key="4">
    <source>
        <dbReference type="ARBA" id="ARBA00022452"/>
    </source>
</evidence>
<evidence type="ECO:0000256" key="8">
    <source>
        <dbReference type="ARBA" id="ARBA00023047"/>
    </source>
</evidence>
<sequence>MRKKVYFLVLFFLVIFLLSYAQEGAIGVEGIYSGKVIDPEKYLLGPGDILRVYIIRETNETMSFNLAVSPTGHVLVPLVGNIKVVNKTLADATQEIAKQLMRFYPRSNIIVDIINIKKVNIVITGEVVNPGAYRVLAISTLDDVIRVAGGLKSSASMRNIQIKRGDKVINIDYMRFLKYGDLEQNPYIEEGDFIYIPLIGKSVKIVGQVRNPGIYEIKGGERLKDLIDMAGGLTASASLYDAVLDRVSGERIELNLYKLIYGDEKEREEANIELRDGDAITVLREQKRVYVLGFVRKPGPIQLVEEAKMVAEGEEGGEVVGEAIMGAKVSEIIRRAGGVLPNGSTRNIEIRKGGREDNKVVVDLYRVLVLGEKSEEDIKVNPGDVIYVPPITKSVKIVGQVRNPGVYEIVAGDRIRDILLKAGGITEKASREKGQLERVENGKKVIYEFRVDNAVKGIEKDNLELEDGDTIYIPEQRRLVYVLGQVSNPAAYEYREGRKLTEYISMAGGLKDRADLERIAVVREIDGKTQVIPINMNEIINKGRSDLDIEIRENDIIFVPEVFIKGWQDIVSIISGIFYVYTIVKPFVGW</sequence>
<feature type="domain" description="Soluble ligand binding" evidence="16">
    <location>
        <begin position="395"/>
        <end position="445"/>
    </location>
</feature>
<dbReference type="GO" id="GO:0006811">
    <property type="term" value="P:monoatomic ion transport"/>
    <property type="evidence" value="ECO:0007669"/>
    <property type="project" value="UniProtKB-KW"/>
</dbReference>
<dbReference type="InterPro" id="IPR003715">
    <property type="entry name" value="Poly_export_N"/>
</dbReference>
<dbReference type="PANTHER" id="PTHR33619:SF3">
    <property type="entry name" value="POLYSACCHARIDE EXPORT PROTEIN GFCE-RELATED"/>
    <property type="match status" value="1"/>
</dbReference>
<dbReference type="Pfam" id="PF02563">
    <property type="entry name" value="Poly_export"/>
    <property type="match status" value="1"/>
</dbReference>
<dbReference type="PANTHER" id="PTHR33619">
    <property type="entry name" value="POLYSACCHARIDE EXPORT PROTEIN GFCE-RELATED"/>
    <property type="match status" value="1"/>
</dbReference>
<evidence type="ECO:0000256" key="1">
    <source>
        <dbReference type="ARBA" id="ARBA00004571"/>
    </source>
</evidence>
<dbReference type="AlphaFoldDB" id="A0A7C3MKL9"/>
<dbReference type="Pfam" id="PF22461">
    <property type="entry name" value="SLBB_2"/>
    <property type="match status" value="1"/>
</dbReference>
<keyword evidence="12" id="KW-0564">Palmitate</keyword>
<evidence type="ECO:0000256" key="11">
    <source>
        <dbReference type="ARBA" id="ARBA00023136"/>
    </source>
</evidence>
<dbReference type="GO" id="GO:0015159">
    <property type="term" value="F:polysaccharide transmembrane transporter activity"/>
    <property type="evidence" value="ECO:0007669"/>
    <property type="project" value="InterPro"/>
</dbReference>
<keyword evidence="9" id="KW-0406">Ion transport</keyword>
<dbReference type="Gene3D" id="3.10.560.10">
    <property type="entry name" value="Outer membrane lipoprotein wza domain like"/>
    <property type="match status" value="5"/>
</dbReference>
<dbReference type="GO" id="GO:0046930">
    <property type="term" value="C:pore complex"/>
    <property type="evidence" value="ECO:0007669"/>
    <property type="project" value="UniProtKB-KW"/>
</dbReference>
<dbReference type="Gene3D" id="3.30.1950.10">
    <property type="entry name" value="wza like domain"/>
    <property type="match status" value="1"/>
</dbReference>
<evidence type="ECO:0000259" key="16">
    <source>
        <dbReference type="Pfam" id="PF10531"/>
    </source>
</evidence>
<keyword evidence="6" id="KW-0812">Transmembrane</keyword>
<protein>
    <submittedName>
        <fullName evidence="18">Polysaccharide biosynthesis protein</fullName>
    </submittedName>
</protein>
<accession>A0A7C3MKL9</accession>
<evidence type="ECO:0000256" key="6">
    <source>
        <dbReference type="ARBA" id="ARBA00022692"/>
    </source>
</evidence>
<keyword evidence="5" id="KW-0762">Sugar transport</keyword>
<gene>
    <name evidence="18" type="ORF">ENW00_07375</name>
</gene>
<evidence type="ECO:0000256" key="13">
    <source>
        <dbReference type="ARBA" id="ARBA00023237"/>
    </source>
</evidence>
<evidence type="ECO:0000256" key="3">
    <source>
        <dbReference type="ARBA" id="ARBA00022448"/>
    </source>
</evidence>
<keyword evidence="4" id="KW-1134">Transmembrane beta strand</keyword>
<comment type="subcellular location">
    <subcellularLocation>
        <location evidence="1">Cell outer membrane</location>
        <topology evidence="1">Multi-pass membrane protein</topology>
    </subcellularLocation>
</comment>
<keyword evidence="14" id="KW-0449">Lipoprotein</keyword>
<feature type="domain" description="SLBB" evidence="17">
    <location>
        <begin position="121"/>
        <end position="196"/>
    </location>
</feature>
<dbReference type="InterPro" id="IPR054765">
    <property type="entry name" value="SLBB_dom"/>
</dbReference>
<feature type="domain" description="Soluble ligand binding" evidence="16">
    <location>
        <begin position="203"/>
        <end position="250"/>
    </location>
</feature>
<keyword evidence="3" id="KW-0813">Transport</keyword>
<dbReference type="EMBL" id="DTIN01000030">
    <property type="protein sequence ID" value="HFX13947.1"/>
    <property type="molecule type" value="Genomic_DNA"/>
</dbReference>
<evidence type="ECO:0000256" key="12">
    <source>
        <dbReference type="ARBA" id="ARBA00023139"/>
    </source>
</evidence>
<keyword evidence="10" id="KW-0626">Porin</keyword>
<evidence type="ECO:0000256" key="9">
    <source>
        <dbReference type="ARBA" id="ARBA00023065"/>
    </source>
</evidence>
<keyword evidence="13" id="KW-0998">Cell outer membrane</keyword>
<keyword evidence="7" id="KW-0732">Signal</keyword>
<evidence type="ECO:0000256" key="7">
    <source>
        <dbReference type="ARBA" id="ARBA00022729"/>
    </source>
</evidence>
<evidence type="ECO:0000259" key="17">
    <source>
        <dbReference type="Pfam" id="PF22461"/>
    </source>
</evidence>
<dbReference type="GO" id="GO:0015288">
    <property type="term" value="F:porin activity"/>
    <property type="evidence" value="ECO:0007669"/>
    <property type="project" value="UniProtKB-KW"/>
</dbReference>